<sequence>MSHTNNANEYSILNSTTPLAVEQILHVYCVSETALERQLELIRHLLLGQDYGRHILPLAYRIIQLSVSERLTLVKTLGRDREVQEEAAKIQ</sequence>
<gene>
    <name evidence="1" type="ORF">ODALV1_LOCUS30395</name>
</gene>
<keyword evidence="2" id="KW-1185">Reference proteome</keyword>
<proteinExistence type="predicted"/>
<dbReference type="EMBL" id="CAXLJM020000163">
    <property type="protein sequence ID" value="CAL8145105.1"/>
    <property type="molecule type" value="Genomic_DNA"/>
</dbReference>
<accession>A0ABP1S706</accession>
<protein>
    <submittedName>
        <fullName evidence="1">Uncharacterized protein</fullName>
    </submittedName>
</protein>
<reference evidence="1 2" key="1">
    <citation type="submission" date="2024-08" db="EMBL/GenBank/DDBJ databases">
        <authorList>
            <person name="Cucini C."/>
            <person name="Frati F."/>
        </authorList>
    </citation>
    <scope>NUCLEOTIDE SEQUENCE [LARGE SCALE GENOMIC DNA]</scope>
</reference>
<dbReference type="Proteomes" id="UP001642540">
    <property type="component" value="Unassembled WGS sequence"/>
</dbReference>
<name>A0ABP1S706_9HEXA</name>
<comment type="caution">
    <text evidence="1">The sequence shown here is derived from an EMBL/GenBank/DDBJ whole genome shotgun (WGS) entry which is preliminary data.</text>
</comment>
<evidence type="ECO:0000313" key="1">
    <source>
        <dbReference type="EMBL" id="CAL8145105.1"/>
    </source>
</evidence>
<evidence type="ECO:0000313" key="2">
    <source>
        <dbReference type="Proteomes" id="UP001642540"/>
    </source>
</evidence>
<organism evidence="1 2">
    <name type="scientific">Orchesella dallaii</name>
    <dbReference type="NCBI Taxonomy" id="48710"/>
    <lineage>
        <taxon>Eukaryota</taxon>
        <taxon>Metazoa</taxon>
        <taxon>Ecdysozoa</taxon>
        <taxon>Arthropoda</taxon>
        <taxon>Hexapoda</taxon>
        <taxon>Collembola</taxon>
        <taxon>Entomobryomorpha</taxon>
        <taxon>Entomobryoidea</taxon>
        <taxon>Orchesellidae</taxon>
        <taxon>Orchesellinae</taxon>
        <taxon>Orchesella</taxon>
    </lineage>
</organism>